<dbReference type="InterPro" id="IPR027277">
    <property type="entry name" value="NadC/ModD"/>
</dbReference>
<name>A0A367WYF1_9PROT</name>
<comment type="similarity">
    <text evidence="3 12">Belongs to the NadC/ModD family.</text>
</comment>
<dbReference type="CDD" id="cd01572">
    <property type="entry name" value="QPRTase"/>
    <property type="match status" value="1"/>
</dbReference>
<dbReference type="InterPro" id="IPR037128">
    <property type="entry name" value="Quinolinate_PRibosylTase_N_sf"/>
</dbReference>
<dbReference type="EMBL" id="JPWH01000014">
    <property type="protein sequence ID" value="RCK46466.1"/>
    <property type="molecule type" value="Genomic_DNA"/>
</dbReference>
<dbReference type="PIRSF" id="PIRSF006250">
    <property type="entry name" value="NadC_ModD"/>
    <property type="match status" value="1"/>
</dbReference>
<keyword evidence="8 12" id="KW-0808">Transferase</keyword>
<evidence type="ECO:0000256" key="8">
    <source>
        <dbReference type="ARBA" id="ARBA00022679"/>
    </source>
</evidence>
<dbReference type="SUPFAM" id="SSF51690">
    <property type="entry name" value="Nicotinate/Quinolinate PRTase C-terminal domain-like"/>
    <property type="match status" value="1"/>
</dbReference>
<organism evidence="15 16">
    <name type="scientific">Thalassospira profundimaris</name>
    <dbReference type="NCBI Taxonomy" id="502049"/>
    <lineage>
        <taxon>Bacteria</taxon>
        <taxon>Pseudomonadati</taxon>
        <taxon>Pseudomonadota</taxon>
        <taxon>Alphaproteobacteria</taxon>
        <taxon>Rhodospirillales</taxon>
        <taxon>Thalassospiraceae</taxon>
        <taxon>Thalassospira</taxon>
    </lineage>
</organism>
<dbReference type="InterPro" id="IPR036068">
    <property type="entry name" value="Nicotinate_pribotase-like_C"/>
</dbReference>
<evidence type="ECO:0000313" key="15">
    <source>
        <dbReference type="EMBL" id="RCK46466.1"/>
    </source>
</evidence>
<proteinExistence type="inferred from homology"/>
<dbReference type="Gene3D" id="3.90.1170.20">
    <property type="entry name" value="Quinolinate phosphoribosyl transferase, N-terminal domain"/>
    <property type="match status" value="1"/>
</dbReference>
<dbReference type="GO" id="GO:0034213">
    <property type="term" value="P:quinolinate catabolic process"/>
    <property type="evidence" value="ECO:0007669"/>
    <property type="project" value="TreeGrafter"/>
</dbReference>
<sequence length="288" mass="30861">MLKLPAIPKLIIERTVMATLLEDYGRSGDIASSYTLPAGQTAEACIVAREDGILCGLDYAEAAFRLSGGNVRWEKKSTDGDRVRKGDIIATVRGDAIEMLSSERVALNYLGHLSGISSYTDRFVENIRHTGAKMCCTRKTTPGLRLAEKYAVKCGGGANHRFGLDDAVLIKDNHIAVCGSLKDAVLSVRAQIGHLVSLEVEVDTLSQMREALDLGVGVILLDNFTIEELRQAVAVNEGAAKLEASGGVMIDNVKDIAETGVDYISSSKITMSAPAFDFGLDVRIIGAK</sequence>
<dbReference type="Gene3D" id="3.20.20.70">
    <property type="entry name" value="Aldolase class I"/>
    <property type="match status" value="1"/>
</dbReference>
<dbReference type="PANTHER" id="PTHR32179:SF3">
    <property type="entry name" value="NICOTINATE-NUCLEOTIDE PYROPHOSPHORYLASE [CARBOXYLATING]"/>
    <property type="match status" value="1"/>
</dbReference>
<dbReference type="OrthoDB" id="9782546at2"/>
<dbReference type="AlphaFoldDB" id="A0A367WYF1"/>
<evidence type="ECO:0000256" key="3">
    <source>
        <dbReference type="ARBA" id="ARBA00009400"/>
    </source>
</evidence>
<evidence type="ECO:0000256" key="10">
    <source>
        <dbReference type="ARBA" id="ARBA00047445"/>
    </source>
</evidence>
<dbReference type="InterPro" id="IPR004393">
    <property type="entry name" value="NadC"/>
</dbReference>
<dbReference type="NCBIfam" id="TIGR00078">
    <property type="entry name" value="nadC"/>
    <property type="match status" value="1"/>
</dbReference>
<reference evidence="15 16" key="1">
    <citation type="submission" date="2014-07" db="EMBL/GenBank/DDBJ databases">
        <title>Draft genome sequence of Thalassospira profundimaris S25-3-2.</title>
        <authorList>
            <person name="Lai Q."/>
            <person name="Shao Z."/>
        </authorList>
    </citation>
    <scope>NUCLEOTIDE SEQUENCE [LARGE SCALE GENOMIC DNA]</scope>
    <source>
        <strain evidence="15 16">S25-3-2</strain>
    </source>
</reference>
<evidence type="ECO:0000256" key="1">
    <source>
        <dbReference type="ARBA" id="ARBA00003237"/>
    </source>
</evidence>
<protein>
    <recommendedName>
        <fullName evidence="11">Probable nicotinate-nucleotide pyrophosphorylase [carboxylating]</fullName>
        <ecNumber evidence="5">2.4.2.19</ecNumber>
    </recommendedName>
    <alternativeName>
        <fullName evidence="9">Quinolinate phosphoribosyltransferase [decarboxylating]</fullName>
    </alternativeName>
</protein>
<dbReference type="RefSeq" id="WP_114089353.1">
    <property type="nucleotide sequence ID" value="NZ_JPWH01000014.1"/>
</dbReference>
<evidence type="ECO:0000256" key="4">
    <source>
        <dbReference type="ARBA" id="ARBA00011218"/>
    </source>
</evidence>
<evidence type="ECO:0000256" key="2">
    <source>
        <dbReference type="ARBA" id="ARBA00004893"/>
    </source>
</evidence>
<feature type="domain" description="Quinolinate phosphoribosyl transferase C-terminal" evidence="13">
    <location>
        <begin position="116"/>
        <end position="281"/>
    </location>
</feature>
<evidence type="ECO:0000259" key="13">
    <source>
        <dbReference type="Pfam" id="PF01729"/>
    </source>
</evidence>
<evidence type="ECO:0000256" key="6">
    <source>
        <dbReference type="ARBA" id="ARBA00022642"/>
    </source>
</evidence>
<dbReference type="Pfam" id="PF01729">
    <property type="entry name" value="QRPTase_C"/>
    <property type="match status" value="1"/>
</dbReference>
<feature type="domain" description="Quinolinate phosphoribosyl transferase N-terminal" evidence="14">
    <location>
        <begin position="29"/>
        <end position="114"/>
    </location>
</feature>
<evidence type="ECO:0000313" key="16">
    <source>
        <dbReference type="Proteomes" id="UP000252517"/>
    </source>
</evidence>
<gene>
    <name evidence="15" type="ORF">TH25_16540</name>
</gene>
<dbReference type="GO" id="GO:0004514">
    <property type="term" value="F:nicotinate-nucleotide diphosphorylase (carboxylating) activity"/>
    <property type="evidence" value="ECO:0007669"/>
    <property type="project" value="UniProtKB-EC"/>
</dbReference>
<evidence type="ECO:0000256" key="11">
    <source>
        <dbReference type="ARBA" id="ARBA00069173"/>
    </source>
</evidence>
<dbReference type="FunFam" id="3.90.1170.20:FF:000001">
    <property type="entry name" value="Nicotinate-nucleotide diphosphorylase (Carboxylating)"/>
    <property type="match status" value="1"/>
</dbReference>
<dbReference type="SUPFAM" id="SSF54675">
    <property type="entry name" value="Nicotinate/Quinolinate PRTase N-terminal domain-like"/>
    <property type="match status" value="1"/>
</dbReference>
<comment type="catalytic activity">
    <reaction evidence="10">
        <text>nicotinate beta-D-ribonucleotide + CO2 + diphosphate = quinolinate + 5-phospho-alpha-D-ribose 1-diphosphate + 2 H(+)</text>
        <dbReference type="Rhea" id="RHEA:12733"/>
        <dbReference type="ChEBI" id="CHEBI:15378"/>
        <dbReference type="ChEBI" id="CHEBI:16526"/>
        <dbReference type="ChEBI" id="CHEBI:29959"/>
        <dbReference type="ChEBI" id="CHEBI:33019"/>
        <dbReference type="ChEBI" id="CHEBI:57502"/>
        <dbReference type="ChEBI" id="CHEBI:58017"/>
        <dbReference type="EC" id="2.4.2.19"/>
    </reaction>
</comment>
<evidence type="ECO:0000256" key="7">
    <source>
        <dbReference type="ARBA" id="ARBA00022676"/>
    </source>
</evidence>
<evidence type="ECO:0000256" key="9">
    <source>
        <dbReference type="ARBA" id="ARBA00033102"/>
    </source>
</evidence>
<accession>A0A367WYF1</accession>
<comment type="caution">
    <text evidence="15">The sequence shown here is derived from an EMBL/GenBank/DDBJ whole genome shotgun (WGS) entry which is preliminary data.</text>
</comment>
<dbReference type="UniPathway" id="UPA00253">
    <property type="reaction ID" value="UER00331"/>
</dbReference>
<evidence type="ECO:0000259" key="14">
    <source>
        <dbReference type="Pfam" id="PF02749"/>
    </source>
</evidence>
<keyword evidence="7 12" id="KW-0328">Glycosyltransferase</keyword>
<dbReference type="FunFam" id="3.20.20.70:FF:000030">
    <property type="entry name" value="Nicotinate-nucleotide pyrophosphorylase, carboxylating"/>
    <property type="match status" value="1"/>
</dbReference>
<dbReference type="GO" id="GO:0005737">
    <property type="term" value="C:cytoplasm"/>
    <property type="evidence" value="ECO:0007669"/>
    <property type="project" value="TreeGrafter"/>
</dbReference>
<evidence type="ECO:0000256" key="5">
    <source>
        <dbReference type="ARBA" id="ARBA00011944"/>
    </source>
</evidence>
<comment type="function">
    <text evidence="1">Involved in the catabolism of quinolinic acid (QA).</text>
</comment>
<keyword evidence="6" id="KW-0662">Pyridine nucleotide biosynthesis</keyword>
<dbReference type="InterPro" id="IPR002638">
    <property type="entry name" value="Quinolinate_PRibosylTrfase_C"/>
</dbReference>
<dbReference type="Pfam" id="PF02749">
    <property type="entry name" value="QRPTase_N"/>
    <property type="match status" value="1"/>
</dbReference>
<dbReference type="InterPro" id="IPR013785">
    <property type="entry name" value="Aldolase_TIM"/>
</dbReference>
<comment type="subunit">
    <text evidence="4">Hexamer formed by 3 homodimers.</text>
</comment>
<dbReference type="GO" id="GO:0009435">
    <property type="term" value="P:NAD+ biosynthetic process"/>
    <property type="evidence" value="ECO:0007669"/>
    <property type="project" value="UniProtKB-UniPathway"/>
</dbReference>
<dbReference type="InterPro" id="IPR022412">
    <property type="entry name" value="Quinolinate_PRibosylTrfase_N"/>
</dbReference>
<dbReference type="PANTHER" id="PTHR32179">
    <property type="entry name" value="NICOTINATE-NUCLEOTIDE PYROPHOSPHORYLASE [CARBOXYLATING]"/>
    <property type="match status" value="1"/>
</dbReference>
<dbReference type="EC" id="2.4.2.19" evidence="5"/>
<dbReference type="Proteomes" id="UP000252517">
    <property type="component" value="Unassembled WGS sequence"/>
</dbReference>
<comment type="pathway">
    <text evidence="2">Cofactor biosynthesis; NAD(+) biosynthesis; nicotinate D-ribonucleotide from quinolinate: step 1/1.</text>
</comment>
<evidence type="ECO:0000256" key="12">
    <source>
        <dbReference type="PIRNR" id="PIRNR006250"/>
    </source>
</evidence>